<evidence type="ECO:0000313" key="2">
    <source>
        <dbReference type="EMBL" id="AAC00605.1"/>
    </source>
</evidence>
<evidence type="ECO:0000259" key="1">
    <source>
        <dbReference type="Pfam" id="PF23156"/>
    </source>
</evidence>
<dbReference type="EMBL" id="AC002311">
    <property type="protein sequence ID" value="AAC00605.1"/>
    <property type="molecule type" value="Genomic_DNA"/>
</dbReference>
<dbReference type="PIR" id="G86365">
    <property type="entry name" value="G86365"/>
</dbReference>
<accession>O49302</accession>
<dbReference type="PANTHER" id="PTHR33270">
    <property type="entry name" value="BNAC05G50380D PROTEIN"/>
    <property type="match status" value="1"/>
</dbReference>
<name>O49302_ARATH</name>
<sequence length="151" mass="16589">MLLYKKKNQIVKGNRILISVTFLGSAGPIRFVANEGDLVASVIDTALKCYAREGRLPILGSDFNDFVFYCPMVGPGGNLSNTQSFSSVFPWEAIGSVGVRNFMLCKKKPEEKKVEEDKGRSNFPINGARKGAGGSFKAWINKSLRLKVTTH</sequence>
<protein>
    <submittedName>
        <fullName evidence="2">T26J12.8 protein</fullName>
    </submittedName>
</protein>
<dbReference type="PANTHER" id="PTHR33270:SF18">
    <property type="entry name" value="OS02G0324700 PROTEIN"/>
    <property type="match status" value="1"/>
</dbReference>
<reference key="2">
    <citation type="journal article" date="2000" name="Nature">
        <title>Sequence and analysis of chromosome 1 of the plant Arabidopsis thaliana.</title>
        <authorList>
            <person name="Theologis A."/>
            <person name="Ecker J.R."/>
            <person name="Palm C.J."/>
            <person name="Federspiel N.A."/>
            <person name="Kaul S."/>
            <person name="White O."/>
            <person name="Alonso J."/>
            <person name="Altafi H."/>
            <person name="Araujo R."/>
            <person name="Bowman C.L."/>
            <person name="Brooks S.Y."/>
            <person name="Buehler E."/>
            <person name="Chan A."/>
            <person name="Chao Q."/>
            <person name="Chen H."/>
            <person name="Cheuk R.F."/>
            <person name="Chin C.W."/>
            <person name="Chung M.K."/>
            <person name="Conn L."/>
            <person name="Conway A.B."/>
            <person name="Conway A.R."/>
            <person name="Creasy T.H."/>
            <person name="Dewar K."/>
            <person name="Dunn P."/>
            <person name="Etgu P."/>
            <person name="Feldblyum T.V."/>
            <person name="Feng J."/>
            <person name="Fong B."/>
            <person name="Fujii C.Y."/>
            <person name="Gill J.E."/>
            <person name="Goldsmith A.D."/>
            <person name="Haas B."/>
            <person name="Hansen N.F."/>
            <person name="Hughes B."/>
            <person name="Huizar L."/>
            <person name="Hunter J.L."/>
            <person name="Jenkins J."/>
            <person name="Johnson-Hopson C."/>
            <person name="Khan S."/>
            <person name="Khaykin E."/>
            <person name="Kim C.J."/>
            <person name="Koo H.L."/>
            <person name="Kremenetskaia I."/>
            <person name="Kurtz D.B."/>
            <person name="Kwan A."/>
            <person name="Lam B."/>
            <person name="Langin-Hooper S."/>
            <person name="Lee A."/>
            <person name="Lee J.M."/>
            <person name="Lenz C.A."/>
            <person name="Li J.H."/>
            <person name="Li Y."/>
            <person name="Lin X."/>
            <person name="Liu S.X."/>
            <person name="Liu Z.A."/>
            <person name="Luros J.S."/>
            <person name="Maiti R."/>
            <person name="Marziali A."/>
            <person name="Militscher J."/>
            <person name="Miranda M."/>
            <person name="Nguyen M."/>
            <person name="Nierman W.C."/>
            <person name="Osborne B.I."/>
            <person name="Pai G."/>
            <person name="Peterson J."/>
            <person name="Pham P.K."/>
            <person name="Rizzo M."/>
            <person name="Rooney T."/>
            <person name="Rowley D."/>
            <person name="Sakano H."/>
            <person name="Salzberg S.L."/>
            <person name="Schwartz J.R."/>
            <person name="Shinn P."/>
            <person name="Southwick A.M."/>
            <person name="Sun H."/>
            <person name="Tallon L.J."/>
            <person name="Tambunga G."/>
            <person name="Toriumi M.J."/>
            <person name="Town C.D."/>
            <person name="Utterback T."/>
            <person name="Van Aken S."/>
            <person name="Vaysberg M."/>
            <person name="Vysotskaia V.S."/>
            <person name="Walker M."/>
            <person name="Wu D."/>
            <person name="Yu G."/>
            <person name="Fraser C.M."/>
            <person name="Venter J.C."/>
            <person name="Davis R.W."/>
        </authorList>
    </citation>
    <scope>NUCLEOTIDE SEQUENCE [LARGE SCALE GENOMIC DNA]</scope>
    <source>
        <strain>cv. Columbia</strain>
    </source>
</reference>
<dbReference type="InterPro" id="IPR040358">
    <property type="entry name" value="At4g22758-like"/>
</dbReference>
<dbReference type="ExpressionAtlas" id="O49302">
    <property type="expression patterns" value="baseline and differential"/>
</dbReference>
<organism evidence="2">
    <name type="scientific">Arabidopsis thaliana</name>
    <name type="common">Mouse-ear cress</name>
    <dbReference type="NCBI Taxonomy" id="3702"/>
    <lineage>
        <taxon>Eukaryota</taxon>
        <taxon>Viridiplantae</taxon>
        <taxon>Streptophyta</taxon>
        <taxon>Embryophyta</taxon>
        <taxon>Tracheophyta</taxon>
        <taxon>Spermatophyta</taxon>
        <taxon>Magnoliopsida</taxon>
        <taxon>eudicotyledons</taxon>
        <taxon>Gunneridae</taxon>
        <taxon>Pentapetalae</taxon>
        <taxon>rosids</taxon>
        <taxon>malvids</taxon>
        <taxon>Brassicales</taxon>
        <taxon>Brassicaceae</taxon>
        <taxon>Camelineae</taxon>
        <taxon>Arabidopsis</taxon>
    </lineage>
</organism>
<dbReference type="InterPro" id="IPR055482">
    <property type="entry name" value="DUF7054"/>
</dbReference>
<feature type="domain" description="DUF7054" evidence="1">
    <location>
        <begin position="13"/>
        <end position="105"/>
    </location>
</feature>
<dbReference type="Pfam" id="PF23156">
    <property type="entry name" value="DUF7054"/>
    <property type="match status" value="1"/>
</dbReference>
<dbReference type="AlphaFoldDB" id="O49302"/>
<reference evidence="2" key="1">
    <citation type="submission" date="1998-02" db="EMBL/GenBank/DDBJ databases">
        <authorList>
            <person name="Federspiel N.A."/>
            <person name="Palm C.J."/>
            <person name="Conway A.B."/>
            <person name="Kurtz D.B."/>
            <person name="Conway A.R."/>
            <person name="Au M."/>
            <person name="Araujo R."/>
            <person name="Buehler E."/>
            <person name="Dewar K."/>
            <person name="Feng J."/>
            <person name="Kim C."/>
            <person name="Li Y."/>
            <person name="Oji O."/>
            <person name="Osborne B.I."/>
            <person name="Shinn P."/>
            <person name="Sun H."/>
            <person name="Toriumi M."/>
            <person name="Vysotskaia V.S."/>
            <person name="Yu G."/>
            <person name="Ecker J."/>
            <person name="Theologis A."/>
            <person name="Davis R.W."/>
        </authorList>
    </citation>
    <scope>NUCLEOTIDE SEQUENCE</scope>
</reference>
<gene>
    <name evidence="2" type="primary">T26J12.8</name>
</gene>
<proteinExistence type="predicted"/>